<dbReference type="Proteomes" id="UP000017836">
    <property type="component" value="Unassembled WGS sequence"/>
</dbReference>
<keyword evidence="2" id="KW-1185">Reference proteome</keyword>
<sequence length="261" mass="28457">MGKRNTTGNEREVLCDGDGIGHAISGPLSEERIVEMEVGGRACFHVHFPTLSSSEIEGGAYQSFEEWRVENIVGLLKLVSKGDKKALLDLLELLYRIMAARLLPFCKVGHKRMVLMFRRKSRAYPFVGHEDVVDFVPPLNIILVEEDATGVEKPPLLLVNANSIGHAHVGGGDFVSYQMDVAMIVGVNIGDVVVLGVAAEPINPLGFTQEQMATMVDEMGVELNVPLAVVYEAIRQNGLKANNVESVGGKVGSYQRKVVRC</sequence>
<gene>
    <name evidence="1" type="ORF">AMTR_s00150p00042480</name>
</gene>
<evidence type="ECO:0000313" key="2">
    <source>
        <dbReference type="Proteomes" id="UP000017836"/>
    </source>
</evidence>
<organism evidence="1 2">
    <name type="scientific">Amborella trichopoda</name>
    <dbReference type="NCBI Taxonomy" id="13333"/>
    <lineage>
        <taxon>Eukaryota</taxon>
        <taxon>Viridiplantae</taxon>
        <taxon>Streptophyta</taxon>
        <taxon>Embryophyta</taxon>
        <taxon>Tracheophyta</taxon>
        <taxon>Spermatophyta</taxon>
        <taxon>Magnoliopsida</taxon>
        <taxon>Amborellales</taxon>
        <taxon>Amborellaceae</taxon>
        <taxon>Amborella</taxon>
    </lineage>
</organism>
<name>W1PL83_AMBTC</name>
<proteinExistence type="predicted"/>
<reference evidence="2" key="1">
    <citation type="journal article" date="2013" name="Science">
        <title>The Amborella genome and the evolution of flowering plants.</title>
        <authorList>
            <consortium name="Amborella Genome Project"/>
        </authorList>
    </citation>
    <scope>NUCLEOTIDE SEQUENCE [LARGE SCALE GENOMIC DNA]</scope>
</reference>
<dbReference type="Gramene" id="ERN08441">
    <property type="protein sequence ID" value="ERN08441"/>
    <property type="gene ID" value="AMTR_s00150p00042480"/>
</dbReference>
<protein>
    <submittedName>
        <fullName evidence="1">Uncharacterized protein</fullName>
    </submittedName>
</protein>
<evidence type="ECO:0000313" key="1">
    <source>
        <dbReference type="EMBL" id="ERN08441.1"/>
    </source>
</evidence>
<dbReference type="AlphaFoldDB" id="W1PL83"/>
<dbReference type="EMBL" id="KI393379">
    <property type="protein sequence ID" value="ERN08441.1"/>
    <property type="molecule type" value="Genomic_DNA"/>
</dbReference>
<accession>W1PL83</accession>
<dbReference type="HOGENOM" id="CLU_1066862_0_0_1"/>